<evidence type="ECO:0000256" key="1">
    <source>
        <dbReference type="SAM" id="MobiDB-lite"/>
    </source>
</evidence>
<dbReference type="InterPro" id="IPR039604">
    <property type="entry name" value="Bfr1"/>
</dbReference>
<feature type="compositionally biased region" description="Low complexity" evidence="1">
    <location>
        <begin position="1"/>
        <end position="18"/>
    </location>
</feature>
<dbReference type="PANTHER" id="PTHR31027">
    <property type="entry name" value="NUCLEAR SEGREGATION PROTEIN BFR1"/>
    <property type="match status" value="1"/>
</dbReference>
<reference evidence="2 3" key="1">
    <citation type="journal article" date="2024" name="Commun. Biol.">
        <title>Comparative genomic analysis of thermophilic fungi reveals convergent evolutionary adaptations and gene losses.</title>
        <authorList>
            <person name="Steindorff A.S."/>
            <person name="Aguilar-Pontes M.V."/>
            <person name="Robinson A.J."/>
            <person name="Andreopoulos B."/>
            <person name="LaButti K."/>
            <person name="Kuo A."/>
            <person name="Mondo S."/>
            <person name="Riley R."/>
            <person name="Otillar R."/>
            <person name="Haridas S."/>
            <person name="Lipzen A."/>
            <person name="Grimwood J."/>
            <person name="Schmutz J."/>
            <person name="Clum A."/>
            <person name="Reid I.D."/>
            <person name="Moisan M.C."/>
            <person name="Butler G."/>
            <person name="Nguyen T.T.M."/>
            <person name="Dewar K."/>
            <person name="Conant G."/>
            <person name="Drula E."/>
            <person name="Henrissat B."/>
            <person name="Hansel C."/>
            <person name="Singer S."/>
            <person name="Hutchinson M.I."/>
            <person name="de Vries R.P."/>
            <person name="Natvig D.O."/>
            <person name="Powell A.J."/>
            <person name="Tsang A."/>
            <person name="Grigoriev I.V."/>
        </authorList>
    </citation>
    <scope>NUCLEOTIDE SEQUENCE [LARGE SCALE GENOMIC DNA]</scope>
    <source>
        <strain evidence="2 3">CBS 620.91</strain>
    </source>
</reference>
<dbReference type="Proteomes" id="UP001583172">
    <property type="component" value="Unassembled WGS sequence"/>
</dbReference>
<comment type="caution">
    <text evidence="2">The sequence shown here is derived from an EMBL/GenBank/DDBJ whole genome shotgun (WGS) entry which is preliminary data.</text>
</comment>
<evidence type="ECO:0000313" key="3">
    <source>
        <dbReference type="Proteomes" id="UP001583172"/>
    </source>
</evidence>
<feature type="region of interest" description="Disordered" evidence="1">
    <location>
        <begin position="355"/>
        <end position="381"/>
    </location>
</feature>
<feature type="compositionally biased region" description="Basic and acidic residues" evidence="1">
    <location>
        <begin position="259"/>
        <end position="276"/>
    </location>
</feature>
<accession>A0ABR3VEF4</accession>
<keyword evidence="3" id="KW-1185">Reference proteome</keyword>
<name>A0ABR3VEF4_HUMIN</name>
<dbReference type="PANTHER" id="PTHR31027:SF2">
    <property type="entry name" value="LEBERCILIN DOMAIN-CONTAINING PROTEIN"/>
    <property type="match status" value="1"/>
</dbReference>
<protein>
    <recommendedName>
        <fullName evidence="4">Nuclear segregation protein</fullName>
    </recommendedName>
</protein>
<dbReference type="EMBL" id="JAZGSY010000125">
    <property type="protein sequence ID" value="KAL1840141.1"/>
    <property type="molecule type" value="Genomic_DNA"/>
</dbReference>
<organism evidence="2 3">
    <name type="scientific">Humicola insolens</name>
    <name type="common">Soft-rot fungus</name>
    <dbReference type="NCBI Taxonomy" id="85995"/>
    <lineage>
        <taxon>Eukaryota</taxon>
        <taxon>Fungi</taxon>
        <taxon>Dikarya</taxon>
        <taxon>Ascomycota</taxon>
        <taxon>Pezizomycotina</taxon>
        <taxon>Sordariomycetes</taxon>
        <taxon>Sordariomycetidae</taxon>
        <taxon>Sordariales</taxon>
        <taxon>Chaetomiaceae</taxon>
        <taxon>Mycothermus</taxon>
    </lineage>
</organism>
<sequence>MSADSAPAPATAAPATKPVKPDEAAFKKDLERLEKEHKQALEQFQAVKAKLETALPGKNGEASPAQKRRQELIAELNEIRNKQGAGKQDRNSKANQLKQLDEQLRRRITEQKAARAKVPYKSVEEIDAKIKSLEREVESGKLKLVDEKKALAEVTSLRKLRKTFTGLDGEQAAIDELKAKIKEVKESMDNPEAKALSARYDELQAELNALKEEQDSARKNLTELRKERDELYKKQQATWAALKKFKDDYHTQRKAAQAWEREQREKRRERERLERERIAKERRMARAKEMLAEASEPAYSEELRRAHNLARFLDPTYAAEEKTPLLADKGLAAAPQRKVDASGFEGMRLVRKEDRDDDYLPAKKTGKKGKKGTAAPAEAKFNVPPSVIADCAFLGVNPPMSAADVPQVLEKVKAKIAQWKADQPEQTRKNIEKAKKEIERLEAEEAAEAEGNSTPSKKAEATETDKVVAEVTEKVAEASLSDEAAEKAKEVEASA</sequence>
<evidence type="ECO:0008006" key="4">
    <source>
        <dbReference type="Google" id="ProtNLM"/>
    </source>
</evidence>
<feature type="region of interest" description="Disordered" evidence="1">
    <location>
        <begin position="1"/>
        <end position="24"/>
    </location>
</feature>
<feature type="region of interest" description="Disordered" evidence="1">
    <location>
        <begin position="443"/>
        <end position="465"/>
    </location>
</feature>
<evidence type="ECO:0000313" key="2">
    <source>
        <dbReference type="EMBL" id="KAL1840141.1"/>
    </source>
</evidence>
<proteinExistence type="predicted"/>
<gene>
    <name evidence="2" type="ORF">VTJ49DRAFT_757</name>
</gene>
<feature type="region of interest" description="Disordered" evidence="1">
    <location>
        <begin position="253"/>
        <end position="276"/>
    </location>
</feature>